<reference evidence="1" key="1">
    <citation type="journal article" date="2020" name="MBio">
        <title>'Candidatus Ethanoperedens,' a Thermophilic Genus of Archaea Mediating the Anaerobic Oxidation of Ethane.</title>
        <authorList>
            <person name="Hahn C.J."/>
            <person name="Laso-Perez R."/>
            <person name="Vulcano F."/>
            <person name="Vaziourakis K.M."/>
            <person name="Stokke R."/>
            <person name="Steen I.H."/>
            <person name="Teske A."/>
            <person name="Boetius A."/>
            <person name="Liebeke M."/>
            <person name="Amann R."/>
            <person name="Knittel K."/>
            <person name="Wegener G."/>
        </authorList>
    </citation>
    <scope>NUCLEOTIDE SEQUENCE</scope>
    <source>
        <strain evidence="1">GoM-Arc1-LC-WB58</strain>
    </source>
</reference>
<evidence type="ECO:0000313" key="2">
    <source>
        <dbReference type="Proteomes" id="UP000606580"/>
    </source>
</evidence>
<sequence length="78" mass="9366">MMELIYKQEFYDMKSACTALKIELGLWFLEKVYENALNCERNNIPNPKIKKIETTRLHKITKHCTTSLYRTAYFVCRK</sequence>
<organism evidence="1 2">
    <name type="scientific">Candidatus Ethanoperedens thermophilum</name>
    <dbReference type="NCBI Taxonomy" id="2766897"/>
    <lineage>
        <taxon>Archaea</taxon>
        <taxon>Methanobacteriati</taxon>
        <taxon>Methanobacteriota</taxon>
        <taxon>Stenosarchaea group</taxon>
        <taxon>Methanomicrobia</taxon>
        <taxon>Methanosarcinales</taxon>
        <taxon>Methanosarcinales incertae sedis</taxon>
        <taxon>GOM Arc I cluster</taxon>
        <taxon>Candidatus Ethanoperedens</taxon>
    </lineage>
</organism>
<dbReference type="EMBL" id="WNEG01000051">
    <property type="protein sequence ID" value="NMG83112.1"/>
    <property type="molecule type" value="Genomic_DNA"/>
</dbReference>
<dbReference type="AlphaFoldDB" id="A0A848DAH0"/>
<proteinExistence type="predicted"/>
<protein>
    <submittedName>
        <fullName evidence="1">Uncharacterized protein</fullName>
    </submittedName>
</protein>
<comment type="caution">
    <text evidence="1">The sequence shown here is derived from an EMBL/GenBank/DDBJ whole genome shotgun (WGS) entry which is preliminary data.</text>
</comment>
<dbReference type="Proteomes" id="UP000606580">
    <property type="component" value="Unassembled WGS sequence"/>
</dbReference>
<evidence type="ECO:0000313" key="1">
    <source>
        <dbReference type="EMBL" id="NMG83112.1"/>
    </source>
</evidence>
<gene>
    <name evidence="1" type="ORF">GIS02_02770</name>
</gene>
<accession>A0A848DAH0</accession>
<name>A0A848DAH0_9EURY</name>